<dbReference type="Proteomes" id="UP000620366">
    <property type="component" value="Unassembled WGS sequence"/>
</dbReference>
<dbReference type="GO" id="GO:0050135">
    <property type="term" value="F:NADP+ nucleosidase activity"/>
    <property type="evidence" value="ECO:0007669"/>
    <property type="project" value="InterPro"/>
</dbReference>
<feature type="non-terminal residue" evidence="3">
    <location>
        <position position="1"/>
    </location>
</feature>
<feature type="compositionally biased region" description="Low complexity" evidence="1">
    <location>
        <begin position="184"/>
        <end position="193"/>
    </location>
</feature>
<keyword evidence="4" id="KW-1185">Reference proteome</keyword>
<evidence type="ECO:0000259" key="2">
    <source>
        <dbReference type="Pfam" id="PF14021"/>
    </source>
</evidence>
<evidence type="ECO:0000313" key="4">
    <source>
        <dbReference type="Proteomes" id="UP000620366"/>
    </source>
</evidence>
<evidence type="ECO:0000256" key="1">
    <source>
        <dbReference type="SAM" id="MobiDB-lite"/>
    </source>
</evidence>
<organism evidence="3 4">
    <name type="scientific">Feifania hominis</name>
    <dbReference type="NCBI Taxonomy" id="2763660"/>
    <lineage>
        <taxon>Bacteria</taxon>
        <taxon>Bacillati</taxon>
        <taxon>Bacillota</taxon>
        <taxon>Clostridia</taxon>
        <taxon>Eubacteriales</taxon>
        <taxon>Feifaniaceae</taxon>
        <taxon>Feifania</taxon>
    </lineage>
</organism>
<accession>A0A926HQK4</accession>
<evidence type="ECO:0000313" key="3">
    <source>
        <dbReference type="EMBL" id="MBC8536432.1"/>
    </source>
</evidence>
<dbReference type="Pfam" id="PF14021">
    <property type="entry name" value="TNT"/>
    <property type="match status" value="1"/>
</dbReference>
<sequence>GFAVGGPAAANVIFSSKNAAQTAHEIAGRGGTPEQVLLGASTGFLVETITNAVPLGQLGKLTTAASQLEFQGMLGGILKQAGLSFTSTSAASAMERFADDQIMGGKSYVSQMEQELRKQGYTAEEARDRAALWNYIALPAMNGALGAMGSVATSIGLITIAGLRGKYAQTIALDDQLNQIQQNQQDLQDPLAQSQSGDIMKEDKGKSPQTTSWFNNDGSINYPPNDGAVLNTEQTISLKPGTVLGRYGHIGDNSNFVTQAGADPDKLSLPPNTDPAIYQEFIVVKEIPQSVQAEIAAWGNSKGGGLQYKLPMPIKELIRRGYIVPR</sequence>
<proteinExistence type="predicted"/>
<dbReference type="AlphaFoldDB" id="A0A926HQK4"/>
<protein>
    <submittedName>
        <fullName evidence="3">TNT domain-containing protein</fullName>
    </submittedName>
</protein>
<comment type="caution">
    <text evidence="3">The sequence shown here is derived from an EMBL/GenBank/DDBJ whole genome shotgun (WGS) entry which is preliminary data.</text>
</comment>
<feature type="domain" description="TNT" evidence="2">
    <location>
        <begin position="238"/>
        <end position="324"/>
    </location>
</feature>
<reference evidence="3" key="1">
    <citation type="submission" date="2020-08" db="EMBL/GenBank/DDBJ databases">
        <title>Genome public.</title>
        <authorList>
            <person name="Liu C."/>
            <person name="Sun Q."/>
        </authorList>
    </citation>
    <scope>NUCLEOTIDE SEQUENCE</scope>
    <source>
        <strain evidence="3">BX7</strain>
    </source>
</reference>
<dbReference type="RefSeq" id="WP_249300277.1">
    <property type="nucleotide sequence ID" value="NZ_JACRSP010000003.1"/>
</dbReference>
<dbReference type="EMBL" id="JACRSP010000003">
    <property type="protein sequence ID" value="MBC8536432.1"/>
    <property type="molecule type" value="Genomic_DNA"/>
</dbReference>
<feature type="region of interest" description="Disordered" evidence="1">
    <location>
        <begin position="184"/>
        <end position="212"/>
    </location>
</feature>
<name>A0A926HQK4_9FIRM</name>
<dbReference type="InterPro" id="IPR025331">
    <property type="entry name" value="TNT"/>
</dbReference>
<gene>
    <name evidence="3" type="ORF">H8695_07000</name>
</gene>